<dbReference type="InterPro" id="IPR024412">
    <property type="entry name" value="Lsr2_dim_dom"/>
</dbReference>
<proteinExistence type="predicted"/>
<dbReference type="GO" id="GO:0016746">
    <property type="term" value="F:acyltransferase activity"/>
    <property type="evidence" value="ECO:0007669"/>
    <property type="project" value="InterPro"/>
</dbReference>
<accession>E4NHM9</accession>
<dbReference type="Pfam" id="PF23359">
    <property type="entry name" value="Lsr2_DNA-bd"/>
    <property type="match status" value="1"/>
</dbReference>
<dbReference type="Gene3D" id="4.10.320.10">
    <property type="entry name" value="E3-binding domain"/>
    <property type="match status" value="1"/>
</dbReference>
<gene>
    <name evidence="5" type="ordered locus">KSE_52340</name>
</gene>
<dbReference type="AlphaFoldDB" id="E4NHM9"/>
<dbReference type="GO" id="GO:0003677">
    <property type="term" value="F:DNA binding"/>
    <property type="evidence" value="ECO:0007669"/>
    <property type="project" value="UniProtKB-KW"/>
</dbReference>
<dbReference type="InterPro" id="IPR042261">
    <property type="entry name" value="Lsr2-like_dimerization"/>
</dbReference>
<feature type="compositionally biased region" description="Basic residues" evidence="2">
    <location>
        <begin position="54"/>
        <end position="65"/>
    </location>
</feature>
<evidence type="ECO:0000259" key="3">
    <source>
        <dbReference type="Pfam" id="PF11774"/>
    </source>
</evidence>
<evidence type="ECO:0000313" key="6">
    <source>
        <dbReference type="Proteomes" id="UP000007076"/>
    </source>
</evidence>
<dbReference type="eggNOG" id="ENOG5032RKK">
    <property type="taxonomic scope" value="Bacteria"/>
</dbReference>
<dbReference type="PATRIC" id="fig|452652.3.peg.5228"/>
<dbReference type="Proteomes" id="UP000007076">
    <property type="component" value="Chromosome"/>
</dbReference>
<dbReference type="HOGENOM" id="CLU_139818_0_0_11"/>
<reference evidence="5 6" key="1">
    <citation type="journal article" date="2010" name="DNA Res.">
        <title>Genome sequence of Kitasatospora setae NBRC 14216T: an evolutionary snapshot of the family Streptomycetaceae.</title>
        <authorList>
            <person name="Ichikawa N."/>
            <person name="Oguchi A."/>
            <person name="Ikeda H."/>
            <person name="Ishikawa J."/>
            <person name="Kitani S."/>
            <person name="Watanabe Y."/>
            <person name="Nakamura S."/>
            <person name="Katano Y."/>
            <person name="Kishi E."/>
            <person name="Sasagawa M."/>
            <person name="Ankai A."/>
            <person name="Fukui S."/>
            <person name="Hashimoto Y."/>
            <person name="Kamata S."/>
            <person name="Otoguro M."/>
            <person name="Tanikawa S."/>
            <person name="Nihira T."/>
            <person name="Horinouchi S."/>
            <person name="Ohnishi Y."/>
            <person name="Hayakawa M."/>
            <person name="Kuzuyama T."/>
            <person name="Arisawa A."/>
            <person name="Nomoto F."/>
            <person name="Miura H."/>
            <person name="Takahashi Y."/>
            <person name="Fujita N."/>
        </authorList>
    </citation>
    <scope>NUCLEOTIDE SEQUENCE [LARGE SCALE GENOMIC DNA]</scope>
    <source>
        <strain evidence="6">ATCC 33774 / DSM 43861 / JCM 3304 / KCC A-0304 / NBRC 14216 / KM-6054</strain>
    </source>
</reference>
<evidence type="ECO:0000313" key="5">
    <source>
        <dbReference type="EMBL" id="BAJ31009.1"/>
    </source>
</evidence>
<feature type="region of interest" description="Disordered" evidence="2">
    <location>
        <begin position="54"/>
        <end position="79"/>
    </location>
</feature>
<organism evidence="5 6">
    <name type="scientific">Kitasatospora setae (strain ATCC 33774 / DSM 43861 / JCM 3304 / KCC A-0304 / NBRC 14216 / KM-6054)</name>
    <name type="common">Streptomyces setae</name>
    <dbReference type="NCBI Taxonomy" id="452652"/>
    <lineage>
        <taxon>Bacteria</taxon>
        <taxon>Bacillati</taxon>
        <taxon>Actinomycetota</taxon>
        <taxon>Actinomycetes</taxon>
        <taxon>Kitasatosporales</taxon>
        <taxon>Streptomycetaceae</taxon>
        <taxon>Kitasatospora</taxon>
    </lineage>
</organism>
<dbReference type="Gene3D" id="3.30.60.230">
    <property type="entry name" value="Lsr2, dimerization domain"/>
    <property type="match status" value="1"/>
</dbReference>
<dbReference type="Pfam" id="PF11774">
    <property type="entry name" value="Lsr2"/>
    <property type="match status" value="1"/>
</dbReference>
<keyword evidence="1" id="KW-0238">DNA-binding</keyword>
<dbReference type="KEGG" id="ksk:KSE_52340"/>
<protein>
    <submittedName>
        <fullName evidence="5">Putative LSR2-like protein</fullName>
    </submittedName>
</protein>
<feature type="domain" description="Lsr2 dimerization" evidence="3">
    <location>
        <begin position="1"/>
        <end position="57"/>
    </location>
</feature>
<evidence type="ECO:0000259" key="4">
    <source>
        <dbReference type="Pfam" id="PF23359"/>
    </source>
</evidence>
<dbReference type="InterPro" id="IPR036625">
    <property type="entry name" value="E3-bd_dom_sf"/>
</dbReference>
<sequence length="109" mass="11768">MVQKVTVQLFDDLDGGEAAETVGFGLDGIAYEIDLSEANAANLRDALAKFVKAGRRQDSRRRGKSKPTAARPSNNGPAIREWAASQGIEVATRGRVPAEIVEKYEKAHS</sequence>
<evidence type="ECO:0000256" key="2">
    <source>
        <dbReference type="SAM" id="MobiDB-lite"/>
    </source>
</evidence>
<dbReference type="RefSeq" id="WP_014138306.1">
    <property type="nucleotide sequence ID" value="NC_016109.1"/>
</dbReference>
<keyword evidence="6" id="KW-1185">Reference proteome</keyword>
<feature type="domain" description="Lsr2 DNA-binding" evidence="4">
    <location>
        <begin position="77"/>
        <end position="107"/>
    </location>
</feature>
<dbReference type="EMBL" id="AP010968">
    <property type="protein sequence ID" value="BAJ31009.1"/>
    <property type="molecule type" value="Genomic_DNA"/>
</dbReference>
<name>E4NHM9_KITSK</name>
<dbReference type="STRING" id="452652.KSE_52340"/>
<evidence type="ECO:0000256" key="1">
    <source>
        <dbReference type="ARBA" id="ARBA00023125"/>
    </source>
</evidence>
<dbReference type="InterPro" id="IPR055370">
    <property type="entry name" value="Lsr2_DNA-bd"/>
</dbReference>